<dbReference type="Proteomes" id="UP000038045">
    <property type="component" value="Unplaced"/>
</dbReference>
<feature type="transmembrane region" description="Helical" evidence="6">
    <location>
        <begin position="152"/>
        <end position="175"/>
    </location>
</feature>
<keyword evidence="7" id="KW-1185">Reference proteome</keyword>
<evidence type="ECO:0000256" key="2">
    <source>
        <dbReference type="ARBA" id="ARBA00022692"/>
    </source>
</evidence>
<dbReference type="PANTHER" id="PTHR31394:SF1">
    <property type="entry name" value="TRANSMEMBRANE PROTEIN 199"/>
    <property type="match status" value="1"/>
</dbReference>
<evidence type="ECO:0000313" key="8">
    <source>
        <dbReference type="WBParaSite" id="PTRK_0001544000.1"/>
    </source>
</evidence>
<evidence type="ECO:0000313" key="7">
    <source>
        <dbReference type="Proteomes" id="UP000038045"/>
    </source>
</evidence>
<dbReference type="AlphaFoldDB" id="A0A0N5A1E1"/>
<name>A0A0N5A1E1_PARTI</name>
<keyword evidence="4 6" id="KW-1133">Transmembrane helix</keyword>
<evidence type="ECO:0000256" key="5">
    <source>
        <dbReference type="ARBA" id="ARBA00023136"/>
    </source>
</evidence>
<organism evidence="7 8">
    <name type="scientific">Parastrongyloides trichosuri</name>
    <name type="common">Possum-specific nematode worm</name>
    <dbReference type="NCBI Taxonomy" id="131310"/>
    <lineage>
        <taxon>Eukaryota</taxon>
        <taxon>Metazoa</taxon>
        <taxon>Ecdysozoa</taxon>
        <taxon>Nematoda</taxon>
        <taxon>Chromadorea</taxon>
        <taxon>Rhabditida</taxon>
        <taxon>Tylenchina</taxon>
        <taxon>Panagrolaimomorpha</taxon>
        <taxon>Strongyloidoidea</taxon>
        <taxon>Strongyloididae</taxon>
        <taxon>Parastrongyloides</taxon>
    </lineage>
</organism>
<feature type="transmembrane region" description="Helical" evidence="6">
    <location>
        <begin position="121"/>
        <end position="146"/>
    </location>
</feature>
<proteinExistence type="predicted"/>
<keyword evidence="3" id="KW-0256">Endoplasmic reticulum</keyword>
<sequence length="214" mass="24913">MFYEISDKGKLEEILKQNKNKKVEDFMKKEEFTIEEIKKLKNTLPDDFPFFKILDIITFVKPKTHESSKEFKELTEQLKNERDNRIYKDMIKEVDPSQKFGKIDLINDFGKELKEVNRQGIAIFNTLITVGGSFVFGFFGITFMYPGLNLSFGVRLIIGLVIATIVFFADLYFIIKGMDGKEVKKKAKNSVKKGLKKVEETERKTLNIKELKED</sequence>
<comment type="subcellular location">
    <subcellularLocation>
        <location evidence="1">Endoplasmic reticulum membrane</location>
        <topology evidence="1">Multi-pass membrane protein</topology>
    </subcellularLocation>
</comment>
<dbReference type="GO" id="GO:0005789">
    <property type="term" value="C:endoplasmic reticulum membrane"/>
    <property type="evidence" value="ECO:0007669"/>
    <property type="project" value="UniProtKB-SubCell"/>
</dbReference>
<evidence type="ECO:0000256" key="6">
    <source>
        <dbReference type="SAM" id="Phobius"/>
    </source>
</evidence>
<accession>A0A0N5A1E1</accession>
<keyword evidence="5 6" id="KW-0472">Membrane</keyword>
<dbReference type="PANTHER" id="PTHR31394">
    <property type="entry name" value="TRANSMEMBRANE PROTEIN 199"/>
    <property type="match status" value="1"/>
</dbReference>
<dbReference type="InterPro" id="IPR021013">
    <property type="entry name" value="ATPase_Vma12"/>
</dbReference>
<protein>
    <submittedName>
        <fullName evidence="8">DUF2335 domain-containing protein</fullName>
    </submittedName>
</protein>
<dbReference type="Pfam" id="PF11712">
    <property type="entry name" value="Vma12"/>
    <property type="match status" value="1"/>
</dbReference>
<evidence type="ECO:0000256" key="1">
    <source>
        <dbReference type="ARBA" id="ARBA00004477"/>
    </source>
</evidence>
<dbReference type="WBParaSite" id="PTRK_0001544000.1">
    <property type="protein sequence ID" value="PTRK_0001544000.1"/>
    <property type="gene ID" value="PTRK_0001544000"/>
</dbReference>
<dbReference type="GO" id="GO:0070072">
    <property type="term" value="P:vacuolar proton-transporting V-type ATPase complex assembly"/>
    <property type="evidence" value="ECO:0007669"/>
    <property type="project" value="InterPro"/>
</dbReference>
<reference evidence="8" key="1">
    <citation type="submission" date="2017-02" db="UniProtKB">
        <authorList>
            <consortium name="WormBaseParasite"/>
        </authorList>
    </citation>
    <scope>IDENTIFICATION</scope>
</reference>
<evidence type="ECO:0000256" key="4">
    <source>
        <dbReference type="ARBA" id="ARBA00022989"/>
    </source>
</evidence>
<keyword evidence="2 6" id="KW-0812">Transmembrane</keyword>
<evidence type="ECO:0000256" key="3">
    <source>
        <dbReference type="ARBA" id="ARBA00022824"/>
    </source>
</evidence>